<evidence type="ECO:0008006" key="4">
    <source>
        <dbReference type="Google" id="ProtNLM"/>
    </source>
</evidence>
<dbReference type="OrthoDB" id="6188167at2"/>
<sequence length="726" mass="78967">MTLLTAEFRRELPRLLVTLEQDLLHQAQFARNPTLQAGHMEALRKLENHHEEFISIFLRRLADGLCNIRTPSSRPRPGAPSFSMEGLRLVDDTEISEDAVLRSIAERHAGSARLPLLLLGQRFGVMAGAPAFDGESLPVGPWRLGQLLSDAATALELNLDTRLKLYRLFESQFAPDYAALVESMNALLAGAHVLPGLTYVPLRKRRRPVEAATARPRAETGEDTGDASTASAPASTAPFTSWPGSQSPGGGSAADDVGMLALLKELLAERRAESGRQPAPTDTATPRVTLPSGDVDAALGAMQARVREKATPPRLPEIRQALLVQARLQSGQATTLSPEDEDTFELLGLLHSGMRQELGDQGPATELVDRLQVPVLRAALQDQTFFVRQQHPARQLLSAVAEAGSNWATGEDSDPQLTAQLKDTVEEVVSHYDGDARVFETAHHKLQQHLQRMARRAEVSERRQVEGARGREKLELARQAAVEAVDVATGDASVPRFIRTLLEQPWTDALTLVLLRHGNESPEWNAHVEATHHIVQSAVHGAPAPDGLRARIRQALGPVGYSGEDAEAVVRALTGGIDESDDPASRTELAMKLKGRARLGAAPAAASGDAPVAPRSPKEQECYQHLCTLPFGTWFEFDQPDGTILRQRLAWFSPRTGHALFVNQRGQRVEEGHGRHDLDQVARQVSAGRARVLTTDRAGLVDRAWQSALSSLRNLSGRKGRPGGQA</sequence>
<feature type="region of interest" description="Disordered" evidence="1">
    <location>
        <begin position="271"/>
        <end position="293"/>
    </location>
</feature>
<feature type="compositionally biased region" description="Low complexity" evidence="1">
    <location>
        <begin position="227"/>
        <end position="246"/>
    </location>
</feature>
<accession>A0A1T4RQ06</accession>
<dbReference type="AlphaFoldDB" id="A0A1T4RQ06"/>
<gene>
    <name evidence="2" type="ORF">SAMN02745674_02287</name>
</gene>
<organism evidence="2 3">
    <name type="scientific">Lysobacter spongiicola DSM 21749</name>
    <dbReference type="NCBI Taxonomy" id="1122188"/>
    <lineage>
        <taxon>Bacteria</taxon>
        <taxon>Pseudomonadati</taxon>
        <taxon>Pseudomonadota</taxon>
        <taxon>Gammaproteobacteria</taxon>
        <taxon>Lysobacterales</taxon>
        <taxon>Lysobacteraceae</taxon>
        <taxon>Novilysobacter</taxon>
    </lineage>
</organism>
<dbReference type="EMBL" id="FUXP01000010">
    <property type="protein sequence ID" value="SKA17741.1"/>
    <property type="molecule type" value="Genomic_DNA"/>
</dbReference>
<evidence type="ECO:0000256" key="1">
    <source>
        <dbReference type="SAM" id="MobiDB-lite"/>
    </source>
</evidence>
<reference evidence="2 3" key="1">
    <citation type="submission" date="2017-02" db="EMBL/GenBank/DDBJ databases">
        <authorList>
            <person name="Peterson S.W."/>
        </authorList>
    </citation>
    <scope>NUCLEOTIDE SEQUENCE [LARGE SCALE GENOMIC DNA]</scope>
    <source>
        <strain evidence="2 3">DSM 21749</strain>
    </source>
</reference>
<dbReference type="STRING" id="1122188.SAMN02745674_02287"/>
<dbReference type="Pfam" id="PF07793">
    <property type="entry name" value="DUF1631"/>
    <property type="match status" value="1"/>
</dbReference>
<dbReference type="InterPro" id="IPR012434">
    <property type="entry name" value="DUF1631"/>
</dbReference>
<evidence type="ECO:0000313" key="3">
    <source>
        <dbReference type="Proteomes" id="UP000190061"/>
    </source>
</evidence>
<name>A0A1T4RQ06_9GAMM</name>
<feature type="region of interest" description="Disordered" evidence="1">
    <location>
        <begin position="208"/>
        <end position="255"/>
    </location>
</feature>
<protein>
    <recommendedName>
        <fullName evidence="4">Thymidine phosphorylase</fullName>
    </recommendedName>
</protein>
<keyword evidence="3" id="KW-1185">Reference proteome</keyword>
<dbReference type="Proteomes" id="UP000190061">
    <property type="component" value="Unassembled WGS sequence"/>
</dbReference>
<proteinExistence type="predicted"/>
<evidence type="ECO:0000313" key="2">
    <source>
        <dbReference type="EMBL" id="SKA17741.1"/>
    </source>
</evidence>